<evidence type="ECO:0000313" key="2">
    <source>
        <dbReference type="Proteomes" id="UP001056120"/>
    </source>
</evidence>
<dbReference type="Proteomes" id="UP001056120">
    <property type="component" value="Linkage Group LG12"/>
</dbReference>
<name>A0ACB9HLS3_9ASTR</name>
<reference evidence="2" key="1">
    <citation type="journal article" date="2022" name="Mol. Ecol. Resour.">
        <title>The genomes of chicory, endive, great burdock and yacon provide insights into Asteraceae palaeo-polyploidization history and plant inulin production.</title>
        <authorList>
            <person name="Fan W."/>
            <person name="Wang S."/>
            <person name="Wang H."/>
            <person name="Wang A."/>
            <person name="Jiang F."/>
            <person name="Liu H."/>
            <person name="Zhao H."/>
            <person name="Xu D."/>
            <person name="Zhang Y."/>
        </authorList>
    </citation>
    <scope>NUCLEOTIDE SEQUENCE [LARGE SCALE GENOMIC DNA]</scope>
    <source>
        <strain evidence="2">cv. Yunnan</strain>
    </source>
</reference>
<comment type="caution">
    <text evidence="1">The sequence shown here is derived from an EMBL/GenBank/DDBJ whole genome shotgun (WGS) entry which is preliminary data.</text>
</comment>
<reference evidence="1 2" key="2">
    <citation type="journal article" date="2022" name="Mol. Ecol. Resour.">
        <title>The genomes of chicory, endive, great burdock and yacon provide insights into Asteraceae paleo-polyploidization history and plant inulin production.</title>
        <authorList>
            <person name="Fan W."/>
            <person name="Wang S."/>
            <person name="Wang H."/>
            <person name="Wang A."/>
            <person name="Jiang F."/>
            <person name="Liu H."/>
            <person name="Zhao H."/>
            <person name="Xu D."/>
            <person name="Zhang Y."/>
        </authorList>
    </citation>
    <scope>NUCLEOTIDE SEQUENCE [LARGE SCALE GENOMIC DNA]</scope>
    <source>
        <strain evidence="2">cv. Yunnan</strain>
        <tissue evidence="1">Leaves</tissue>
    </source>
</reference>
<organism evidence="1 2">
    <name type="scientific">Smallanthus sonchifolius</name>
    <dbReference type="NCBI Taxonomy" id="185202"/>
    <lineage>
        <taxon>Eukaryota</taxon>
        <taxon>Viridiplantae</taxon>
        <taxon>Streptophyta</taxon>
        <taxon>Embryophyta</taxon>
        <taxon>Tracheophyta</taxon>
        <taxon>Spermatophyta</taxon>
        <taxon>Magnoliopsida</taxon>
        <taxon>eudicotyledons</taxon>
        <taxon>Gunneridae</taxon>
        <taxon>Pentapetalae</taxon>
        <taxon>asterids</taxon>
        <taxon>campanulids</taxon>
        <taxon>Asterales</taxon>
        <taxon>Asteraceae</taxon>
        <taxon>Asteroideae</taxon>
        <taxon>Heliantheae alliance</taxon>
        <taxon>Millerieae</taxon>
        <taxon>Smallanthus</taxon>
    </lineage>
</organism>
<gene>
    <name evidence="1" type="ORF">L1987_39102</name>
</gene>
<dbReference type="EMBL" id="CM042029">
    <property type="protein sequence ID" value="KAI3796431.1"/>
    <property type="molecule type" value="Genomic_DNA"/>
</dbReference>
<sequence length="165" mass="19210">MVHIMFQHETKSDLNPRTGGLFYVVGGEPLRLGPREFCLITGLRFGKWDGEVPSLESKFKDRVFGGRRMKLNKVGMKGTQKISYMDDFLVALRKKKYKKEHNLPWMNYSLPGFAWASKPSFRSKGINPNEMEVDEEWWVESIAFLEQQQKESFRESVRGKGNPIF</sequence>
<evidence type="ECO:0000313" key="1">
    <source>
        <dbReference type="EMBL" id="KAI3796431.1"/>
    </source>
</evidence>
<protein>
    <submittedName>
        <fullName evidence="1">Uncharacterized protein</fullName>
    </submittedName>
</protein>
<proteinExistence type="predicted"/>
<keyword evidence="2" id="KW-1185">Reference proteome</keyword>
<accession>A0ACB9HLS3</accession>